<proteinExistence type="predicted"/>
<dbReference type="InterPro" id="IPR032295">
    <property type="entry name" value="DUF4842"/>
</dbReference>
<accession>A0AAP3SE11</accession>
<dbReference type="GeneID" id="60924009"/>
<dbReference type="Pfam" id="PF13448">
    <property type="entry name" value="DUF4114"/>
    <property type="match status" value="1"/>
</dbReference>
<gene>
    <name evidence="3" type="ORF">PO127_04980</name>
</gene>
<feature type="domain" description="DUF4114" evidence="1">
    <location>
        <begin position="306"/>
        <end position="391"/>
    </location>
</feature>
<dbReference type="InterPro" id="IPR025193">
    <property type="entry name" value="DUF4114"/>
</dbReference>
<dbReference type="EMBL" id="JAQNVG010000006">
    <property type="protein sequence ID" value="MDC2235101.1"/>
    <property type="molecule type" value="Genomic_DNA"/>
</dbReference>
<name>A0AAP3SE11_BACT4</name>
<evidence type="ECO:0000313" key="4">
    <source>
        <dbReference type="Proteomes" id="UP001217776"/>
    </source>
</evidence>
<evidence type="ECO:0000259" key="2">
    <source>
        <dbReference type="Pfam" id="PF16130"/>
    </source>
</evidence>
<comment type="caution">
    <text evidence="3">The sequence shown here is derived from an EMBL/GenBank/DDBJ whole genome shotgun (WGS) entry which is preliminary data.</text>
</comment>
<evidence type="ECO:0000259" key="1">
    <source>
        <dbReference type="Pfam" id="PF13448"/>
    </source>
</evidence>
<dbReference type="Proteomes" id="UP001217776">
    <property type="component" value="Unassembled WGS sequence"/>
</dbReference>
<dbReference type="InterPro" id="IPR031025">
    <property type="entry name" value="LruC_dom"/>
</dbReference>
<dbReference type="RefSeq" id="WP_224200501.1">
    <property type="nucleotide sequence ID" value="NZ_BAABXH010000001.1"/>
</dbReference>
<feature type="domain" description="DUF4842" evidence="2">
    <location>
        <begin position="456"/>
        <end position="669"/>
    </location>
</feature>
<organism evidence="3 4">
    <name type="scientific">Bacteroides thetaiotaomicron</name>
    <dbReference type="NCBI Taxonomy" id="818"/>
    <lineage>
        <taxon>Bacteria</taxon>
        <taxon>Pseudomonadati</taxon>
        <taxon>Bacteroidota</taxon>
        <taxon>Bacteroidia</taxon>
        <taxon>Bacteroidales</taxon>
        <taxon>Bacteroidaceae</taxon>
        <taxon>Bacteroides</taxon>
    </lineage>
</organism>
<reference evidence="3" key="1">
    <citation type="submission" date="2022-10" db="EMBL/GenBank/DDBJ databases">
        <title>Human gut microbiome strain richness.</title>
        <authorList>
            <person name="Chen-Liaw A."/>
        </authorList>
    </citation>
    <scope>NUCLEOTIDE SEQUENCE</scope>
    <source>
        <strain evidence="3">1001283st1_A3_1001283B150304_161114</strain>
    </source>
</reference>
<dbReference type="NCBIfam" id="TIGR04456">
    <property type="entry name" value="LruC_dom"/>
    <property type="match status" value="1"/>
</dbReference>
<dbReference type="AlphaFoldDB" id="A0AAP3SE11"/>
<protein>
    <submittedName>
        <fullName evidence="3">LruC domain-containing protein</fullName>
    </submittedName>
</protein>
<dbReference type="Pfam" id="PF16130">
    <property type="entry name" value="DUF4842"/>
    <property type="match status" value="1"/>
</dbReference>
<dbReference type="PROSITE" id="PS51257">
    <property type="entry name" value="PROKAR_LIPOPROTEIN"/>
    <property type="match status" value="1"/>
</dbReference>
<sequence>MQTNNFKSLSMGVLCALSLASCMEKDLYQAPEEKTADEYFGFTTSSSCTVDLNYGLNYQVVFELYAENPLSEDKDGNIIKTKEEPVYRGATDKKGIFNDFISIPSYLTELYLYSDYLGTVSPIQLQITNGKVSFDQQAFIQSKRNAKGTSRGVTNSGYKYPEGFQVLGEWNEIGCPTYLSSTPTEIDGQLMYNIREVFIKPGGSAAMEDYYPEYIGDNVNIEINVKKPTEIGLVMLSSTGTKQNTVGYFTYPTDQKPTDISQVTPIIAYPRISTAVCNSSSTAGSMYTGDRVELKYWDGTKFVNEFPAGVSIAWFLIESSYNQGTKEIMNNKRTFYSIRDLNKSKEHRTIALKNKSGEVVAFGMEDATNFEPTGDNTRKGNFGDAVFYLDFSDGSAIETGGVEELPDKSIDNKEIYNSFKGVLSFEDFWPSKGDYDMNDMIVEYKREIYKSVLTSKVVKVIDTFVPKHDGANWQNGFGYQLTGIANSDIKKITVESGGIVSQFMEGQDREPGQNYPTIILFDNQKAAINKTFTVTIDVAQERFTETAFTPFFNNKFWEQTYSKFNMNPFIIISANTGRDKEAHIVKFPPTSKMNFSYFGTGSDVSRPDEGLYYVNNENMPTGLQISGISVGTKRGTDFLVPVETTSILEAYPKFGDWASSFGASNPYWWKDPDNSKVITQ</sequence>
<evidence type="ECO:0000313" key="3">
    <source>
        <dbReference type="EMBL" id="MDC2235101.1"/>
    </source>
</evidence>